<feature type="domain" description="Disease resistance N-terminal" evidence="5">
    <location>
        <begin position="11"/>
        <end position="78"/>
    </location>
</feature>
<organism evidence="6 7">
    <name type="scientific">Parasponia andersonii</name>
    <name type="common">Sponia andersonii</name>
    <dbReference type="NCBI Taxonomy" id="3476"/>
    <lineage>
        <taxon>Eukaryota</taxon>
        <taxon>Viridiplantae</taxon>
        <taxon>Streptophyta</taxon>
        <taxon>Embryophyta</taxon>
        <taxon>Tracheophyta</taxon>
        <taxon>Spermatophyta</taxon>
        <taxon>Magnoliopsida</taxon>
        <taxon>eudicotyledons</taxon>
        <taxon>Gunneridae</taxon>
        <taxon>Pentapetalae</taxon>
        <taxon>rosids</taxon>
        <taxon>fabids</taxon>
        <taxon>Rosales</taxon>
        <taxon>Cannabaceae</taxon>
        <taxon>Parasponia</taxon>
    </lineage>
</organism>
<gene>
    <name evidence="6" type="ORF">PanWU01x14_080800</name>
</gene>
<keyword evidence="4" id="KW-0175">Coiled coil</keyword>
<dbReference type="EMBL" id="JXTB01000050">
    <property type="protein sequence ID" value="PON70411.1"/>
    <property type="molecule type" value="Genomic_DNA"/>
</dbReference>
<evidence type="ECO:0000313" key="6">
    <source>
        <dbReference type="EMBL" id="PON70411.1"/>
    </source>
</evidence>
<keyword evidence="2" id="KW-0547">Nucleotide-binding</keyword>
<evidence type="ECO:0000256" key="4">
    <source>
        <dbReference type="SAM" id="Coils"/>
    </source>
</evidence>
<evidence type="ECO:0000313" key="7">
    <source>
        <dbReference type="Proteomes" id="UP000237105"/>
    </source>
</evidence>
<evidence type="ECO:0000256" key="3">
    <source>
        <dbReference type="ARBA" id="ARBA00022821"/>
    </source>
</evidence>
<keyword evidence="3" id="KW-0611">Plant defense</keyword>
<dbReference type="GO" id="GO:0006952">
    <property type="term" value="P:defense response"/>
    <property type="evidence" value="ECO:0007669"/>
    <property type="project" value="UniProtKB-KW"/>
</dbReference>
<protein>
    <recommendedName>
        <fullName evidence="5">Disease resistance N-terminal domain-containing protein</fullName>
    </recommendedName>
</protein>
<name>A0A2P5DAV2_PARAD</name>
<dbReference type="GO" id="GO:0000166">
    <property type="term" value="F:nucleotide binding"/>
    <property type="evidence" value="ECO:0007669"/>
    <property type="project" value="UniProtKB-KW"/>
</dbReference>
<proteinExistence type="predicted"/>
<evidence type="ECO:0000259" key="5">
    <source>
        <dbReference type="Pfam" id="PF18052"/>
    </source>
</evidence>
<dbReference type="AlphaFoldDB" id="A0A2P5DAV2"/>
<evidence type="ECO:0000256" key="2">
    <source>
        <dbReference type="ARBA" id="ARBA00022741"/>
    </source>
</evidence>
<accession>A0A2P5DAV2</accession>
<comment type="caution">
    <text evidence="6">The sequence shown here is derived from an EMBL/GenBank/DDBJ whole genome shotgun (WGS) entry which is preliminary data.</text>
</comment>
<evidence type="ECO:0000256" key="1">
    <source>
        <dbReference type="ARBA" id="ARBA00022737"/>
    </source>
</evidence>
<dbReference type="Gene3D" id="1.20.5.4130">
    <property type="match status" value="1"/>
</dbReference>
<sequence>MANLVLSGVANKIIGLLGSQAAQEIGLFLGVTGEIEGLKGTLSMIKDRLRDTEKKKNGSETVKNWLARLEDVLEEVDELSTQDLRGKLMLGDHKKITEKLLTFFSSSNVAFRLKMARKEETK</sequence>
<dbReference type="OrthoDB" id="767398at2759"/>
<dbReference type="Proteomes" id="UP000237105">
    <property type="component" value="Unassembled WGS sequence"/>
</dbReference>
<dbReference type="InterPro" id="IPR041118">
    <property type="entry name" value="Rx_N"/>
</dbReference>
<feature type="coiled-coil region" evidence="4">
    <location>
        <begin position="35"/>
        <end position="82"/>
    </location>
</feature>
<keyword evidence="1" id="KW-0677">Repeat</keyword>
<dbReference type="Pfam" id="PF18052">
    <property type="entry name" value="Rx_N"/>
    <property type="match status" value="1"/>
</dbReference>
<keyword evidence="7" id="KW-1185">Reference proteome</keyword>
<reference evidence="7" key="1">
    <citation type="submission" date="2016-06" db="EMBL/GenBank/DDBJ databases">
        <title>Parallel loss of symbiosis genes in relatives of nitrogen-fixing non-legume Parasponia.</title>
        <authorList>
            <person name="Van Velzen R."/>
            <person name="Holmer R."/>
            <person name="Bu F."/>
            <person name="Rutten L."/>
            <person name="Van Zeijl A."/>
            <person name="Liu W."/>
            <person name="Santuari L."/>
            <person name="Cao Q."/>
            <person name="Sharma T."/>
            <person name="Shen D."/>
            <person name="Roswanjaya Y."/>
            <person name="Wardhani T."/>
            <person name="Kalhor M.S."/>
            <person name="Jansen J."/>
            <person name="Van den Hoogen J."/>
            <person name="Gungor B."/>
            <person name="Hartog M."/>
            <person name="Hontelez J."/>
            <person name="Verver J."/>
            <person name="Yang W.-C."/>
            <person name="Schijlen E."/>
            <person name="Repin R."/>
            <person name="Schilthuizen M."/>
            <person name="Schranz E."/>
            <person name="Heidstra R."/>
            <person name="Miyata K."/>
            <person name="Fedorova E."/>
            <person name="Kohlen W."/>
            <person name="Bisseling T."/>
            <person name="Smit S."/>
            <person name="Geurts R."/>
        </authorList>
    </citation>
    <scope>NUCLEOTIDE SEQUENCE [LARGE SCALE GENOMIC DNA]</scope>
    <source>
        <strain evidence="7">cv. WU1-14</strain>
    </source>
</reference>